<evidence type="ECO:0000313" key="3">
    <source>
        <dbReference type="Proteomes" id="UP000054549"/>
    </source>
</evidence>
<organism evidence="2 3">
    <name type="scientific">Amanita muscaria (strain Koide BX008)</name>
    <dbReference type="NCBI Taxonomy" id="946122"/>
    <lineage>
        <taxon>Eukaryota</taxon>
        <taxon>Fungi</taxon>
        <taxon>Dikarya</taxon>
        <taxon>Basidiomycota</taxon>
        <taxon>Agaricomycotina</taxon>
        <taxon>Agaricomycetes</taxon>
        <taxon>Agaricomycetidae</taxon>
        <taxon>Agaricales</taxon>
        <taxon>Pluteineae</taxon>
        <taxon>Amanitaceae</taxon>
        <taxon>Amanita</taxon>
    </lineage>
</organism>
<dbReference type="EMBL" id="KN818468">
    <property type="protein sequence ID" value="KIL55842.1"/>
    <property type="molecule type" value="Genomic_DNA"/>
</dbReference>
<sequence>MIWKGRNFLFLFSWHFSTESLYYVGNSTVTTWVWGLEINDYQRIRADTSSRISCTFET</sequence>
<accession>A0A0C2W403</accession>
<evidence type="ECO:0000256" key="1">
    <source>
        <dbReference type="SAM" id="SignalP"/>
    </source>
</evidence>
<keyword evidence="3" id="KW-1185">Reference proteome</keyword>
<reference evidence="2 3" key="1">
    <citation type="submission" date="2014-04" db="EMBL/GenBank/DDBJ databases">
        <title>Evolutionary Origins and Diversification of the Mycorrhizal Mutualists.</title>
        <authorList>
            <consortium name="DOE Joint Genome Institute"/>
            <consortium name="Mycorrhizal Genomics Consortium"/>
            <person name="Kohler A."/>
            <person name="Kuo A."/>
            <person name="Nagy L.G."/>
            <person name="Floudas D."/>
            <person name="Copeland A."/>
            <person name="Barry K.W."/>
            <person name="Cichocki N."/>
            <person name="Veneault-Fourrey C."/>
            <person name="LaButti K."/>
            <person name="Lindquist E.A."/>
            <person name="Lipzen A."/>
            <person name="Lundell T."/>
            <person name="Morin E."/>
            <person name="Murat C."/>
            <person name="Riley R."/>
            <person name="Ohm R."/>
            <person name="Sun H."/>
            <person name="Tunlid A."/>
            <person name="Henrissat B."/>
            <person name="Grigoriev I.V."/>
            <person name="Hibbett D.S."/>
            <person name="Martin F."/>
        </authorList>
    </citation>
    <scope>NUCLEOTIDE SEQUENCE [LARGE SCALE GENOMIC DNA]</scope>
    <source>
        <strain evidence="2 3">Koide BX008</strain>
    </source>
</reference>
<dbReference type="InParanoid" id="A0A0C2W403"/>
<feature type="chain" id="PRO_5002157924" evidence="1">
    <location>
        <begin position="21"/>
        <end position="58"/>
    </location>
</feature>
<protein>
    <submittedName>
        <fullName evidence="2">Uncharacterized protein</fullName>
    </submittedName>
</protein>
<keyword evidence="1" id="KW-0732">Signal</keyword>
<proteinExistence type="predicted"/>
<gene>
    <name evidence="2" type="ORF">M378DRAFT_561373</name>
</gene>
<evidence type="ECO:0000313" key="2">
    <source>
        <dbReference type="EMBL" id="KIL55842.1"/>
    </source>
</evidence>
<name>A0A0C2W403_AMAMK</name>
<dbReference type="Proteomes" id="UP000054549">
    <property type="component" value="Unassembled WGS sequence"/>
</dbReference>
<dbReference type="HOGENOM" id="CLU_2978661_0_0_1"/>
<dbReference type="AlphaFoldDB" id="A0A0C2W403"/>
<feature type="signal peptide" evidence="1">
    <location>
        <begin position="1"/>
        <end position="20"/>
    </location>
</feature>